<proteinExistence type="inferred from homology"/>
<evidence type="ECO:0000259" key="11">
    <source>
        <dbReference type="Pfam" id="PF07992"/>
    </source>
</evidence>
<name>A0ABN2ABZ8_9ACTN</name>
<comment type="cofactor">
    <cofactor evidence="2">
        <name>[4Fe-4S] cluster</name>
        <dbReference type="ChEBI" id="CHEBI:49883"/>
    </cofactor>
</comment>
<keyword evidence="6" id="KW-0479">Metal-binding</keyword>
<keyword evidence="5" id="KW-0288">FMN</keyword>
<evidence type="ECO:0000256" key="9">
    <source>
        <dbReference type="ARBA" id="ARBA00023014"/>
    </source>
</evidence>
<dbReference type="SUPFAM" id="SSF51905">
    <property type="entry name" value="FAD/NAD(P)-binding domain"/>
    <property type="match status" value="1"/>
</dbReference>
<dbReference type="SUPFAM" id="SSF51395">
    <property type="entry name" value="FMN-linked oxidoreductases"/>
    <property type="match status" value="1"/>
</dbReference>
<dbReference type="EMBL" id="BAAAOR010000014">
    <property type="protein sequence ID" value="GAA1515614.1"/>
    <property type="molecule type" value="Genomic_DNA"/>
</dbReference>
<dbReference type="CDD" id="cd02803">
    <property type="entry name" value="OYE_like_FMN_family"/>
    <property type="match status" value="1"/>
</dbReference>
<reference evidence="12 13" key="1">
    <citation type="journal article" date="2019" name="Int. J. Syst. Evol. Microbiol.">
        <title>The Global Catalogue of Microorganisms (GCM) 10K type strain sequencing project: providing services to taxonomists for standard genome sequencing and annotation.</title>
        <authorList>
            <consortium name="The Broad Institute Genomics Platform"/>
            <consortium name="The Broad Institute Genome Sequencing Center for Infectious Disease"/>
            <person name="Wu L."/>
            <person name="Ma J."/>
        </authorList>
    </citation>
    <scope>NUCLEOTIDE SEQUENCE [LARGE SCALE GENOMIC DNA]</scope>
    <source>
        <strain evidence="12 13">JCM 14942</strain>
    </source>
</reference>
<dbReference type="Gene3D" id="3.40.50.720">
    <property type="entry name" value="NAD(P)-binding Rossmann-like Domain"/>
    <property type="match status" value="1"/>
</dbReference>
<evidence type="ECO:0000313" key="13">
    <source>
        <dbReference type="Proteomes" id="UP001500842"/>
    </source>
</evidence>
<dbReference type="Pfam" id="PF00724">
    <property type="entry name" value="Oxidored_FMN"/>
    <property type="match status" value="1"/>
</dbReference>
<feature type="domain" description="NADH:flavin oxidoreductase/NADH oxidase N-terminal" evidence="10">
    <location>
        <begin position="6"/>
        <end position="330"/>
    </location>
</feature>
<dbReference type="InterPro" id="IPR023753">
    <property type="entry name" value="FAD/NAD-binding_dom"/>
</dbReference>
<evidence type="ECO:0000259" key="10">
    <source>
        <dbReference type="Pfam" id="PF00724"/>
    </source>
</evidence>
<feature type="domain" description="FAD/NAD(P)-binding" evidence="11">
    <location>
        <begin position="380"/>
        <end position="599"/>
    </location>
</feature>
<dbReference type="Pfam" id="PF07992">
    <property type="entry name" value="Pyr_redox_2"/>
    <property type="match status" value="1"/>
</dbReference>
<keyword evidence="4" id="KW-0285">Flavoprotein</keyword>
<evidence type="ECO:0000256" key="8">
    <source>
        <dbReference type="ARBA" id="ARBA00023004"/>
    </source>
</evidence>
<dbReference type="SUPFAM" id="SSF51971">
    <property type="entry name" value="Nucleotide-binding domain"/>
    <property type="match status" value="1"/>
</dbReference>
<dbReference type="InterPro" id="IPR036188">
    <property type="entry name" value="FAD/NAD-bd_sf"/>
</dbReference>
<evidence type="ECO:0000256" key="4">
    <source>
        <dbReference type="ARBA" id="ARBA00022630"/>
    </source>
</evidence>
<dbReference type="Proteomes" id="UP001500842">
    <property type="component" value="Unassembled WGS sequence"/>
</dbReference>
<dbReference type="InterPro" id="IPR001155">
    <property type="entry name" value="OxRdtase_FMN_N"/>
</dbReference>
<evidence type="ECO:0000256" key="3">
    <source>
        <dbReference type="ARBA" id="ARBA00011048"/>
    </source>
</evidence>
<dbReference type="PANTHER" id="PTHR42917">
    <property type="entry name" value="2,4-DIENOYL-COA REDUCTASE"/>
    <property type="match status" value="1"/>
</dbReference>
<protein>
    <submittedName>
        <fullName evidence="12">FAD-dependent oxidoreductase</fullName>
    </submittedName>
</protein>
<sequence length="645" mass="67068">MADLLLLQPFEIGGVSLRNRVVMPPMGSRHTPGGLVSATDLEWHAERAHGGVGLVITGGTSVHPTSVFRGNRGLDGWRAEGVPGLSERVDAVHAGGAKIFGQLLHLGRETIEGQPELAQVAPSAVRSPRDPFVPHEMSRGEVREIVDAFAVSAAHHLRAGYDGLEVHAAHGYLVAQFLSPDTNRRTDEYGGDTPVERTAFLREILERVRAEAGSGVPVGVRLSAHEESADGIQLGDTLAMVRALTAAGLVDYVSITRGVRNGYIKDNTWPYAVAADEARAIKQVCDVPVLVSGRIVLPEHAESVLSSGAADLVGVGRGLIADPDWVAKASGRKHGAIRPCIGFVQDCRIAQGGAACAVNAGAGREAEFGTRVVWPPVTARVVVVGGGPGGLEAARLAAERGCRVTLFEGDRELGGQLRRAARGPGRGQLLGFVDFLGAELDRLGVEVVTGRTATADDVAALAPDQVVVATGAVHAPVTLPGADRGSVLSVWELLDGTPRPFAGHVVVADDGTGFWPAVSAAELLLAQGAQVTFVTPAPAVAGAVPRESLGLLHRRLRRGGTTYRPFTVVDRVGVGTVDLRDVVTGQVERASADHVVALTTPVAQDGLVAELAALGVPAAAIGDAIAPRRITAAVLDANRLVGQLA</sequence>
<evidence type="ECO:0000256" key="7">
    <source>
        <dbReference type="ARBA" id="ARBA00023002"/>
    </source>
</evidence>
<evidence type="ECO:0000256" key="1">
    <source>
        <dbReference type="ARBA" id="ARBA00001917"/>
    </source>
</evidence>
<evidence type="ECO:0000256" key="5">
    <source>
        <dbReference type="ARBA" id="ARBA00022643"/>
    </source>
</evidence>
<dbReference type="PRINTS" id="PR00368">
    <property type="entry name" value="FADPNR"/>
</dbReference>
<accession>A0ABN2ABZ8</accession>
<dbReference type="PRINTS" id="PR00411">
    <property type="entry name" value="PNDRDTASEI"/>
</dbReference>
<keyword evidence="13" id="KW-1185">Reference proteome</keyword>
<organism evidence="12 13">
    <name type="scientific">Nocardioides humi</name>
    <dbReference type="NCBI Taxonomy" id="449461"/>
    <lineage>
        <taxon>Bacteria</taxon>
        <taxon>Bacillati</taxon>
        <taxon>Actinomycetota</taxon>
        <taxon>Actinomycetes</taxon>
        <taxon>Propionibacteriales</taxon>
        <taxon>Nocardioidaceae</taxon>
        <taxon>Nocardioides</taxon>
    </lineage>
</organism>
<dbReference type="InterPro" id="IPR013785">
    <property type="entry name" value="Aldolase_TIM"/>
</dbReference>
<dbReference type="Gene3D" id="3.50.50.60">
    <property type="entry name" value="FAD/NAD(P)-binding domain"/>
    <property type="match status" value="1"/>
</dbReference>
<dbReference type="RefSeq" id="WP_141005527.1">
    <property type="nucleotide sequence ID" value="NZ_BAAAOR010000014.1"/>
</dbReference>
<comment type="cofactor">
    <cofactor evidence="1">
        <name>FMN</name>
        <dbReference type="ChEBI" id="CHEBI:58210"/>
    </cofactor>
</comment>
<comment type="similarity">
    <text evidence="3">In the N-terminal section; belongs to the NADH:flavin oxidoreductase/NADH oxidase family.</text>
</comment>
<dbReference type="InterPro" id="IPR051793">
    <property type="entry name" value="NADH:flavin_oxidoreductase"/>
</dbReference>
<dbReference type="PANTHER" id="PTHR42917:SF2">
    <property type="entry name" value="2,4-DIENOYL-COA REDUCTASE [(2E)-ENOYL-COA-PRODUCING]"/>
    <property type="match status" value="1"/>
</dbReference>
<gene>
    <name evidence="12" type="ORF">GCM10009788_19940</name>
</gene>
<keyword evidence="9" id="KW-0411">Iron-sulfur</keyword>
<evidence type="ECO:0000313" key="12">
    <source>
        <dbReference type="EMBL" id="GAA1515614.1"/>
    </source>
</evidence>
<keyword evidence="8" id="KW-0408">Iron</keyword>
<evidence type="ECO:0000256" key="2">
    <source>
        <dbReference type="ARBA" id="ARBA00001966"/>
    </source>
</evidence>
<evidence type="ECO:0000256" key="6">
    <source>
        <dbReference type="ARBA" id="ARBA00022723"/>
    </source>
</evidence>
<comment type="caution">
    <text evidence="12">The sequence shown here is derived from an EMBL/GenBank/DDBJ whole genome shotgun (WGS) entry which is preliminary data.</text>
</comment>
<keyword evidence="7" id="KW-0560">Oxidoreductase</keyword>
<dbReference type="Gene3D" id="3.20.20.70">
    <property type="entry name" value="Aldolase class I"/>
    <property type="match status" value="1"/>
</dbReference>